<dbReference type="Gene3D" id="3.30.40.10">
    <property type="entry name" value="Zinc/RING finger domain, C3HC4 (zinc finger)"/>
    <property type="match status" value="1"/>
</dbReference>
<evidence type="ECO:0000313" key="9">
    <source>
        <dbReference type="Proteomes" id="UP001634393"/>
    </source>
</evidence>
<keyword evidence="9" id="KW-1185">Reference proteome</keyword>
<sequence>MLIDIDEVFDLDLAMTLPEYSNTDQMNRQQLDTTAEELIEGMPTVVSGGGCAICLEGFRLGVGGKRIPCGHVFHSNCIAHWVSLHNSCPLCRFSVSSG</sequence>
<dbReference type="Pfam" id="PF13639">
    <property type="entry name" value="zf-RING_2"/>
    <property type="match status" value="1"/>
</dbReference>
<dbReference type="PANTHER" id="PTHR15710:SF74">
    <property type="entry name" value="RING-TYPE E3 UBIQUITIN TRANSFERASE-RELATED"/>
    <property type="match status" value="1"/>
</dbReference>
<evidence type="ECO:0000313" key="8">
    <source>
        <dbReference type="EMBL" id="KAL3829927.1"/>
    </source>
</evidence>
<comment type="catalytic activity">
    <reaction evidence="1">
        <text>S-ubiquitinyl-[E2 ubiquitin-conjugating enzyme]-L-cysteine + [acceptor protein]-L-lysine = [E2 ubiquitin-conjugating enzyme]-L-cysteine + N(6)-ubiquitinyl-[acceptor protein]-L-lysine.</text>
        <dbReference type="EC" id="2.3.2.27"/>
    </reaction>
</comment>
<accession>A0ABD3T0M5</accession>
<evidence type="ECO:0000256" key="3">
    <source>
        <dbReference type="ARBA" id="ARBA00022723"/>
    </source>
</evidence>
<dbReference type="PANTHER" id="PTHR15710">
    <property type="entry name" value="E3 UBIQUITIN-PROTEIN LIGASE PRAJA"/>
    <property type="match status" value="1"/>
</dbReference>
<proteinExistence type="predicted"/>
<dbReference type="PROSITE" id="PS50089">
    <property type="entry name" value="ZF_RING_2"/>
    <property type="match status" value="1"/>
</dbReference>
<feature type="domain" description="RING-type" evidence="7">
    <location>
        <begin position="51"/>
        <end position="92"/>
    </location>
</feature>
<evidence type="ECO:0000256" key="6">
    <source>
        <dbReference type="PROSITE-ProRule" id="PRU00175"/>
    </source>
</evidence>
<evidence type="ECO:0000259" key="7">
    <source>
        <dbReference type="PROSITE" id="PS50089"/>
    </source>
</evidence>
<gene>
    <name evidence="8" type="ORF">ACJIZ3_018729</name>
</gene>
<evidence type="ECO:0000256" key="4">
    <source>
        <dbReference type="ARBA" id="ARBA00022771"/>
    </source>
</evidence>
<comment type="caution">
    <text evidence="8">The sequence shown here is derived from an EMBL/GenBank/DDBJ whole genome shotgun (WGS) entry which is preliminary data.</text>
</comment>
<keyword evidence="3" id="KW-0479">Metal-binding</keyword>
<dbReference type="GO" id="GO:0061630">
    <property type="term" value="F:ubiquitin protein ligase activity"/>
    <property type="evidence" value="ECO:0007669"/>
    <property type="project" value="UniProtKB-EC"/>
</dbReference>
<dbReference type="SUPFAM" id="SSF57850">
    <property type="entry name" value="RING/U-box"/>
    <property type="match status" value="1"/>
</dbReference>
<name>A0ABD3T0M5_9LAMI</name>
<dbReference type="AlphaFoldDB" id="A0ABD3T0M5"/>
<dbReference type="InterPro" id="IPR001841">
    <property type="entry name" value="Znf_RING"/>
</dbReference>
<keyword evidence="4 6" id="KW-0863">Zinc-finger</keyword>
<dbReference type="Proteomes" id="UP001634393">
    <property type="component" value="Unassembled WGS sequence"/>
</dbReference>
<reference evidence="8 9" key="1">
    <citation type="submission" date="2024-12" db="EMBL/GenBank/DDBJ databases">
        <title>The unique morphological basis and parallel evolutionary history of personate flowers in Penstemon.</title>
        <authorList>
            <person name="Depatie T.H."/>
            <person name="Wessinger C.A."/>
        </authorList>
    </citation>
    <scope>NUCLEOTIDE SEQUENCE [LARGE SCALE GENOMIC DNA]</scope>
    <source>
        <strain evidence="8">WTNN_2</strain>
        <tissue evidence="8">Leaf</tissue>
    </source>
</reference>
<dbReference type="GO" id="GO:0008270">
    <property type="term" value="F:zinc ion binding"/>
    <property type="evidence" value="ECO:0007669"/>
    <property type="project" value="UniProtKB-KW"/>
</dbReference>
<keyword evidence="5" id="KW-0862">Zinc</keyword>
<evidence type="ECO:0000256" key="2">
    <source>
        <dbReference type="ARBA" id="ARBA00012483"/>
    </source>
</evidence>
<organism evidence="8 9">
    <name type="scientific">Penstemon smallii</name>
    <dbReference type="NCBI Taxonomy" id="265156"/>
    <lineage>
        <taxon>Eukaryota</taxon>
        <taxon>Viridiplantae</taxon>
        <taxon>Streptophyta</taxon>
        <taxon>Embryophyta</taxon>
        <taxon>Tracheophyta</taxon>
        <taxon>Spermatophyta</taxon>
        <taxon>Magnoliopsida</taxon>
        <taxon>eudicotyledons</taxon>
        <taxon>Gunneridae</taxon>
        <taxon>Pentapetalae</taxon>
        <taxon>asterids</taxon>
        <taxon>lamiids</taxon>
        <taxon>Lamiales</taxon>
        <taxon>Plantaginaceae</taxon>
        <taxon>Cheloneae</taxon>
        <taxon>Penstemon</taxon>
    </lineage>
</organism>
<dbReference type="EC" id="2.3.2.27" evidence="2"/>
<dbReference type="EMBL" id="JBJXBP010000005">
    <property type="protein sequence ID" value="KAL3829927.1"/>
    <property type="molecule type" value="Genomic_DNA"/>
</dbReference>
<dbReference type="SMART" id="SM00184">
    <property type="entry name" value="RING"/>
    <property type="match status" value="1"/>
</dbReference>
<evidence type="ECO:0000256" key="5">
    <source>
        <dbReference type="ARBA" id="ARBA00022833"/>
    </source>
</evidence>
<protein>
    <recommendedName>
        <fullName evidence="2">RING-type E3 ubiquitin transferase</fullName>
        <ecNumber evidence="2">2.3.2.27</ecNumber>
    </recommendedName>
</protein>
<evidence type="ECO:0000256" key="1">
    <source>
        <dbReference type="ARBA" id="ARBA00000900"/>
    </source>
</evidence>
<dbReference type="CDD" id="cd16454">
    <property type="entry name" value="RING-H2_PA-TM-RING"/>
    <property type="match status" value="1"/>
</dbReference>
<dbReference type="InterPro" id="IPR013083">
    <property type="entry name" value="Znf_RING/FYVE/PHD"/>
</dbReference>